<comment type="caution">
    <text evidence="2">The sequence shown here is derived from an EMBL/GenBank/DDBJ whole genome shotgun (WGS) entry which is preliminary data.</text>
</comment>
<feature type="region of interest" description="Disordered" evidence="1">
    <location>
        <begin position="1"/>
        <end position="32"/>
    </location>
</feature>
<organism evidence="2 3">
    <name type="scientific">Cryoendolithus antarcticus</name>
    <dbReference type="NCBI Taxonomy" id="1507870"/>
    <lineage>
        <taxon>Eukaryota</taxon>
        <taxon>Fungi</taxon>
        <taxon>Dikarya</taxon>
        <taxon>Ascomycota</taxon>
        <taxon>Pezizomycotina</taxon>
        <taxon>Dothideomycetes</taxon>
        <taxon>Dothideomycetidae</taxon>
        <taxon>Cladosporiales</taxon>
        <taxon>Cladosporiaceae</taxon>
        <taxon>Cryoendolithus</taxon>
    </lineage>
</organism>
<dbReference type="Proteomes" id="UP000192596">
    <property type="component" value="Unassembled WGS sequence"/>
</dbReference>
<dbReference type="AlphaFoldDB" id="A0A1V8TNM1"/>
<protein>
    <submittedName>
        <fullName evidence="2">Uncharacterized protein</fullName>
    </submittedName>
</protein>
<evidence type="ECO:0000313" key="3">
    <source>
        <dbReference type="Proteomes" id="UP000192596"/>
    </source>
</evidence>
<keyword evidence="3" id="KW-1185">Reference proteome</keyword>
<dbReference type="InParanoid" id="A0A1V8TNM1"/>
<dbReference type="EMBL" id="NAJO01000004">
    <property type="protein sequence ID" value="OQO12970.1"/>
    <property type="molecule type" value="Genomic_DNA"/>
</dbReference>
<feature type="compositionally biased region" description="Basic and acidic residues" evidence="1">
    <location>
        <begin position="61"/>
        <end position="80"/>
    </location>
</feature>
<sequence>MTPEEKIAQLNGSIENFKRKRNENGNEESHRKYRHNETLMRNEINKCKEHIANIDEHVRGLRRERDQVQTKLDARRREQNAQRGGQRGPQRH</sequence>
<accession>A0A1V8TNM1</accession>
<feature type="compositionally biased region" description="Basic and acidic residues" evidence="1">
    <location>
        <begin position="22"/>
        <end position="32"/>
    </location>
</feature>
<evidence type="ECO:0000313" key="2">
    <source>
        <dbReference type="EMBL" id="OQO12970.1"/>
    </source>
</evidence>
<proteinExistence type="predicted"/>
<name>A0A1V8TNM1_9PEZI</name>
<gene>
    <name evidence="2" type="ORF">B0A48_02434</name>
</gene>
<feature type="region of interest" description="Disordered" evidence="1">
    <location>
        <begin position="61"/>
        <end position="92"/>
    </location>
</feature>
<reference evidence="3" key="1">
    <citation type="submission" date="2017-03" db="EMBL/GenBank/DDBJ databases">
        <title>Genomes of endolithic fungi from Antarctica.</title>
        <authorList>
            <person name="Coleine C."/>
            <person name="Masonjones S."/>
            <person name="Stajich J.E."/>
        </authorList>
    </citation>
    <scope>NUCLEOTIDE SEQUENCE [LARGE SCALE GENOMIC DNA]</scope>
    <source>
        <strain evidence="3">CCFEE 5527</strain>
    </source>
</reference>
<evidence type="ECO:0000256" key="1">
    <source>
        <dbReference type="SAM" id="MobiDB-lite"/>
    </source>
</evidence>